<feature type="domain" description="FAD-binding" evidence="6">
    <location>
        <begin position="8"/>
        <end position="361"/>
    </location>
</feature>
<dbReference type="SUPFAM" id="SSF51905">
    <property type="entry name" value="FAD/NAD(P)-binding domain"/>
    <property type="match status" value="1"/>
</dbReference>
<evidence type="ECO:0000256" key="2">
    <source>
        <dbReference type="ARBA" id="ARBA00022630"/>
    </source>
</evidence>
<reference evidence="7" key="1">
    <citation type="submission" date="2023-03" db="EMBL/GenBank/DDBJ databases">
        <title>Near-Complete genome sequence of Lipomyces tetrasporous NRRL Y-64009, an oleaginous yeast capable of growing on lignocellulosic hydrolysates.</title>
        <authorList>
            <consortium name="Lawrence Berkeley National Laboratory"/>
            <person name="Jagtap S.S."/>
            <person name="Liu J.-J."/>
            <person name="Walukiewicz H.E."/>
            <person name="Pangilinan J."/>
            <person name="Lipzen A."/>
            <person name="Ahrendt S."/>
            <person name="Koriabine M."/>
            <person name="Cobaugh K."/>
            <person name="Salamov A."/>
            <person name="Yoshinaga Y."/>
            <person name="Ng V."/>
            <person name="Daum C."/>
            <person name="Grigoriev I.V."/>
            <person name="Slininger P.J."/>
            <person name="Dien B.S."/>
            <person name="Jin Y.-S."/>
            <person name="Rao C.V."/>
        </authorList>
    </citation>
    <scope>NUCLEOTIDE SEQUENCE</scope>
    <source>
        <strain evidence="7">NRRL Y-64009</strain>
    </source>
</reference>
<gene>
    <name evidence="7" type="ORF">POJ06DRAFT_286786</name>
</gene>
<proteinExistence type="inferred from homology"/>
<dbReference type="AlphaFoldDB" id="A0AAD7QKM6"/>
<name>A0AAD7QKM6_9ASCO</name>
<dbReference type="InterPro" id="IPR050562">
    <property type="entry name" value="FAD_mOase_fung"/>
</dbReference>
<feature type="transmembrane region" description="Helical" evidence="5">
    <location>
        <begin position="444"/>
        <end position="461"/>
    </location>
</feature>
<dbReference type="Gene3D" id="3.50.50.60">
    <property type="entry name" value="FAD/NAD(P)-binding domain"/>
    <property type="match status" value="1"/>
</dbReference>
<keyword evidence="8" id="KW-1185">Reference proteome</keyword>
<keyword evidence="2" id="KW-0285">Flavoprotein</keyword>
<keyword evidence="5" id="KW-0472">Membrane</keyword>
<accession>A0AAD7QKM6</accession>
<evidence type="ECO:0000313" key="7">
    <source>
        <dbReference type="EMBL" id="KAJ8096591.1"/>
    </source>
</evidence>
<dbReference type="GO" id="GO:0071949">
    <property type="term" value="F:FAD binding"/>
    <property type="evidence" value="ECO:0007669"/>
    <property type="project" value="InterPro"/>
</dbReference>
<evidence type="ECO:0000259" key="6">
    <source>
        <dbReference type="Pfam" id="PF01494"/>
    </source>
</evidence>
<dbReference type="Pfam" id="PF01494">
    <property type="entry name" value="FAD_binding_3"/>
    <property type="match status" value="1"/>
</dbReference>
<keyword evidence="5" id="KW-0812">Transmembrane</keyword>
<comment type="caution">
    <text evidence="7">The sequence shown here is derived from an EMBL/GenBank/DDBJ whole genome shotgun (WGS) entry which is preliminary data.</text>
</comment>
<sequence>MSNNSSFRVIIIGAGVAGLIASHCLQKAGIDHVVLERRAEIAPAEGASIAIYPHLMRILHQIGVLEEAKRACVPCDRFVFRRPDGKVIMNNGFFHHVKENHGHDIVPLERRQFLQILYDNLPDKGYIRTGCAAKEITQFVSGVEVKLSDGTVEIGDLIIGCDGVHSMTRSAMWEHANKTSPGLITAKEKTSMKTDWKCLIGMGPAEPGLGERDMNVVHNTKYSFLTLTQPDRVFFFVFFRLSKSSSWPQKKRYSDADAEELAASVASHPLSETTVFGEIWKKRQRGALISLEEGVLEHWHNGRIVLAGDSVHKITPNIALGGNSAIESAVSLSRPSLATLNQVFTAYQTERHGRMKHIMNFSRLITDVQAWCSPFHQFLATWVLPLQPDRALANQFGEMIRGVPKLAFVEAGDFVSGKFEWKHENWKVSLKRPNGQSDTGLSRILQLMSTVMVIAVVIFAAQHINPLLIV</sequence>
<dbReference type="PANTHER" id="PTHR47356">
    <property type="entry name" value="FAD-DEPENDENT MONOOXYGENASE ASQG-RELATED"/>
    <property type="match status" value="1"/>
</dbReference>
<organism evidence="7 8">
    <name type="scientific">Lipomyces tetrasporus</name>
    <dbReference type="NCBI Taxonomy" id="54092"/>
    <lineage>
        <taxon>Eukaryota</taxon>
        <taxon>Fungi</taxon>
        <taxon>Dikarya</taxon>
        <taxon>Ascomycota</taxon>
        <taxon>Saccharomycotina</taxon>
        <taxon>Lipomycetes</taxon>
        <taxon>Lipomycetales</taxon>
        <taxon>Lipomycetaceae</taxon>
        <taxon>Lipomyces</taxon>
    </lineage>
</organism>
<evidence type="ECO:0000256" key="4">
    <source>
        <dbReference type="ARBA" id="ARBA00023002"/>
    </source>
</evidence>
<dbReference type="InterPro" id="IPR002938">
    <property type="entry name" value="FAD-bd"/>
</dbReference>
<dbReference type="GeneID" id="80885406"/>
<evidence type="ECO:0000313" key="8">
    <source>
        <dbReference type="Proteomes" id="UP001217417"/>
    </source>
</evidence>
<dbReference type="PRINTS" id="PR00420">
    <property type="entry name" value="RNGMNOXGNASE"/>
</dbReference>
<dbReference type="GO" id="GO:0004497">
    <property type="term" value="F:monooxygenase activity"/>
    <property type="evidence" value="ECO:0007669"/>
    <property type="project" value="InterPro"/>
</dbReference>
<protein>
    <recommendedName>
        <fullName evidence="6">FAD-binding domain-containing protein</fullName>
    </recommendedName>
</protein>
<evidence type="ECO:0000256" key="1">
    <source>
        <dbReference type="ARBA" id="ARBA00007992"/>
    </source>
</evidence>
<evidence type="ECO:0000256" key="3">
    <source>
        <dbReference type="ARBA" id="ARBA00022827"/>
    </source>
</evidence>
<keyword evidence="3" id="KW-0274">FAD</keyword>
<dbReference type="InterPro" id="IPR036188">
    <property type="entry name" value="FAD/NAD-bd_sf"/>
</dbReference>
<dbReference type="RefSeq" id="XP_056040041.1">
    <property type="nucleotide sequence ID" value="XM_056190240.1"/>
</dbReference>
<keyword evidence="4" id="KW-0560">Oxidoreductase</keyword>
<evidence type="ECO:0000256" key="5">
    <source>
        <dbReference type="SAM" id="Phobius"/>
    </source>
</evidence>
<comment type="similarity">
    <text evidence="1">Belongs to the paxM FAD-dependent monooxygenase family.</text>
</comment>
<dbReference type="Proteomes" id="UP001217417">
    <property type="component" value="Unassembled WGS sequence"/>
</dbReference>
<dbReference type="EMBL" id="JARPMG010000013">
    <property type="protein sequence ID" value="KAJ8096591.1"/>
    <property type="molecule type" value="Genomic_DNA"/>
</dbReference>
<keyword evidence="5" id="KW-1133">Transmembrane helix</keyword>
<dbReference type="PANTHER" id="PTHR47356:SF2">
    <property type="entry name" value="FAD-BINDING DOMAIN-CONTAINING PROTEIN-RELATED"/>
    <property type="match status" value="1"/>
</dbReference>